<comment type="caution">
    <text evidence="1">The sequence shown here is derived from an EMBL/GenBank/DDBJ whole genome shotgun (WGS) entry which is preliminary data.</text>
</comment>
<reference evidence="1" key="1">
    <citation type="journal article" date="2014" name="Front. Microbiol.">
        <title>High frequency of phylogenetically diverse reductive dehalogenase-homologous genes in deep subseafloor sedimentary metagenomes.</title>
        <authorList>
            <person name="Kawai M."/>
            <person name="Futagami T."/>
            <person name="Toyoda A."/>
            <person name="Takaki Y."/>
            <person name="Nishi S."/>
            <person name="Hori S."/>
            <person name="Arai W."/>
            <person name="Tsubouchi T."/>
            <person name="Morono Y."/>
            <person name="Uchiyama I."/>
            <person name="Ito T."/>
            <person name="Fujiyama A."/>
            <person name="Inagaki F."/>
            <person name="Takami H."/>
        </authorList>
    </citation>
    <scope>NUCLEOTIDE SEQUENCE</scope>
    <source>
        <strain evidence="1">Expedition CK06-06</strain>
    </source>
</reference>
<proteinExistence type="predicted"/>
<gene>
    <name evidence="1" type="ORF">S06H3_27998</name>
</gene>
<protein>
    <recommendedName>
        <fullName evidence="2">ASPIC/UnbV domain-containing protein</fullName>
    </recommendedName>
</protein>
<organism evidence="1">
    <name type="scientific">marine sediment metagenome</name>
    <dbReference type="NCBI Taxonomy" id="412755"/>
    <lineage>
        <taxon>unclassified sequences</taxon>
        <taxon>metagenomes</taxon>
        <taxon>ecological metagenomes</taxon>
    </lineage>
</organism>
<sequence>MQQTLEEVTQSFHSLLTHDFNVDGISEIMAARLGKGGTEVCIIHPKHMVNYGVKINEKINTMCVAQTSLDRGFELVTGDIKGVVRINSRNGKPFFSKDIKDGIRLPSAVLRAAPGDMNGNKLSEIVVGCANGEVVMIERIPGKKHRWDKIRGFSLGKVYQQPVNNVITGDFNGNGQIGFIAGSKDGM</sequence>
<feature type="non-terminal residue" evidence="1">
    <location>
        <position position="187"/>
    </location>
</feature>
<evidence type="ECO:0008006" key="2">
    <source>
        <dbReference type="Google" id="ProtNLM"/>
    </source>
</evidence>
<dbReference type="EMBL" id="BARV01016301">
    <property type="protein sequence ID" value="GAI25371.1"/>
    <property type="molecule type" value="Genomic_DNA"/>
</dbReference>
<name>X1N543_9ZZZZ</name>
<dbReference type="InterPro" id="IPR028994">
    <property type="entry name" value="Integrin_alpha_N"/>
</dbReference>
<dbReference type="AlphaFoldDB" id="X1N543"/>
<dbReference type="SUPFAM" id="SSF69318">
    <property type="entry name" value="Integrin alpha N-terminal domain"/>
    <property type="match status" value="1"/>
</dbReference>
<accession>X1N543</accession>
<evidence type="ECO:0000313" key="1">
    <source>
        <dbReference type="EMBL" id="GAI25371.1"/>
    </source>
</evidence>